<dbReference type="Proteomes" id="UP000198964">
    <property type="component" value="Unassembled WGS sequence"/>
</dbReference>
<name>A0A1I2CUK0_9BACT</name>
<dbReference type="InterPro" id="IPR001509">
    <property type="entry name" value="Epimerase_deHydtase"/>
</dbReference>
<dbReference type="AlphaFoldDB" id="A0A1I2CUK0"/>
<evidence type="ECO:0000313" key="2">
    <source>
        <dbReference type="EMBL" id="SFE71938.1"/>
    </source>
</evidence>
<protein>
    <submittedName>
        <fullName evidence="2">Dihydroflavonol-4-reductase</fullName>
    </submittedName>
</protein>
<dbReference type="Gene3D" id="3.40.50.720">
    <property type="entry name" value="NAD(P)-binding Rossmann-like Domain"/>
    <property type="match status" value="1"/>
</dbReference>
<dbReference type="PANTHER" id="PTHR48079:SF6">
    <property type="entry name" value="NAD(P)-BINDING DOMAIN-CONTAINING PROTEIN-RELATED"/>
    <property type="match status" value="1"/>
</dbReference>
<gene>
    <name evidence="2" type="ORF">SAMN05216283_101836</name>
</gene>
<proteinExistence type="predicted"/>
<dbReference type="InterPro" id="IPR051783">
    <property type="entry name" value="NAD(P)-dependent_oxidoreduct"/>
</dbReference>
<organism evidence="2 3">
    <name type="scientific">Sunxiuqinia elliptica</name>
    <dbReference type="NCBI Taxonomy" id="655355"/>
    <lineage>
        <taxon>Bacteria</taxon>
        <taxon>Pseudomonadati</taxon>
        <taxon>Bacteroidota</taxon>
        <taxon>Bacteroidia</taxon>
        <taxon>Marinilabiliales</taxon>
        <taxon>Prolixibacteraceae</taxon>
        <taxon>Sunxiuqinia</taxon>
    </lineage>
</organism>
<dbReference type="STRING" id="655355.SAMN05216283_101836"/>
<feature type="domain" description="NAD-dependent epimerase/dehydratase" evidence="1">
    <location>
        <begin position="2"/>
        <end position="207"/>
    </location>
</feature>
<reference evidence="2 3" key="1">
    <citation type="submission" date="2016-10" db="EMBL/GenBank/DDBJ databases">
        <authorList>
            <person name="de Groot N.N."/>
        </authorList>
    </citation>
    <scope>NUCLEOTIDE SEQUENCE [LARGE SCALE GENOMIC DNA]</scope>
    <source>
        <strain evidence="2 3">CGMCC 1.9156</strain>
    </source>
</reference>
<dbReference type="Pfam" id="PF01370">
    <property type="entry name" value="Epimerase"/>
    <property type="match status" value="1"/>
</dbReference>
<dbReference type="GO" id="GO:0004029">
    <property type="term" value="F:aldehyde dehydrogenase (NAD+) activity"/>
    <property type="evidence" value="ECO:0007669"/>
    <property type="project" value="TreeGrafter"/>
</dbReference>
<sequence length="307" mass="33831">MQANYSVKAFVRPNSNTLSLEGTDAEIIRGHFTNRGDLRQALTSCSVVVHVAANTAQWPSAYEHYYQTNVAGTQIMLEESKTAGIEQFIFVGSANAFGPGSKQSPGDENSAFQKVQYQSGYMRSKYEAQQLVLNFQRKHHFPATVVNPTFMLGKFDAKPSSGQLLLMAYPKSVFFAPPGGKNFVHVEDVATGILHAIVRGQAGHCYLMGNENLSYEEFFASMKQVTDYPKQLIKLTQTVVTGAGNIGSFWEQLTGKPAKLNATNARLLTTDNYYTAAKAVNELQLPQTPIDKAISDAVAWFNEFGYL</sequence>
<keyword evidence="3" id="KW-1185">Reference proteome</keyword>
<accession>A0A1I2CUK0</accession>
<dbReference type="InterPro" id="IPR036291">
    <property type="entry name" value="NAD(P)-bd_dom_sf"/>
</dbReference>
<dbReference type="PANTHER" id="PTHR48079">
    <property type="entry name" value="PROTEIN YEEZ"/>
    <property type="match status" value="1"/>
</dbReference>
<dbReference type="GO" id="GO:0005737">
    <property type="term" value="C:cytoplasm"/>
    <property type="evidence" value="ECO:0007669"/>
    <property type="project" value="TreeGrafter"/>
</dbReference>
<evidence type="ECO:0000259" key="1">
    <source>
        <dbReference type="Pfam" id="PF01370"/>
    </source>
</evidence>
<dbReference type="SUPFAM" id="SSF51735">
    <property type="entry name" value="NAD(P)-binding Rossmann-fold domains"/>
    <property type="match status" value="1"/>
</dbReference>
<dbReference type="EMBL" id="FONW01000001">
    <property type="protein sequence ID" value="SFE71938.1"/>
    <property type="molecule type" value="Genomic_DNA"/>
</dbReference>
<evidence type="ECO:0000313" key="3">
    <source>
        <dbReference type="Proteomes" id="UP000198964"/>
    </source>
</evidence>